<evidence type="ECO:0000256" key="2">
    <source>
        <dbReference type="ARBA" id="ARBA00022448"/>
    </source>
</evidence>
<name>A0A4R5L4B3_9BURK</name>
<sequence length="114" mass="12091">MNNPAPVERQPLRAALAAFLGTMIEWYDFYCYGTAAALVFGDVFFAVHNTLTATLASLATFAVGFVARPIGALLFGHLGDRVGRKQTLVITLLLMGIATTAIGLIPGYQSIGIS</sequence>
<comment type="caution">
    <text evidence="9">The sequence shown here is derived from an EMBL/GenBank/DDBJ whole genome shotgun (WGS) entry which is preliminary data.</text>
</comment>
<comment type="subcellular location">
    <subcellularLocation>
        <location evidence="1">Cell membrane</location>
        <topology evidence="1">Multi-pass membrane protein</topology>
    </subcellularLocation>
</comment>
<evidence type="ECO:0000256" key="7">
    <source>
        <dbReference type="SAM" id="Phobius"/>
    </source>
</evidence>
<keyword evidence="5 7" id="KW-1133">Transmembrane helix</keyword>
<dbReference type="EMBL" id="SMOD01000039">
    <property type="protein sequence ID" value="TDG03549.1"/>
    <property type="molecule type" value="Genomic_DNA"/>
</dbReference>
<accession>A0A4R5L4B3</accession>
<dbReference type="InterPro" id="IPR036259">
    <property type="entry name" value="MFS_trans_sf"/>
</dbReference>
<dbReference type="Gene3D" id="1.20.1250.20">
    <property type="entry name" value="MFS general substrate transporter like domains"/>
    <property type="match status" value="1"/>
</dbReference>
<organism evidence="9 10">
    <name type="scientific">Paraburkholderia guartelaensis</name>
    <dbReference type="NCBI Taxonomy" id="2546446"/>
    <lineage>
        <taxon>Bacteria</taxon>
        <taxon>Pseudomonadati</taxon>
        <taxon>Pseudomonadota</taxon>
        <taxon>Betaproteobacteria</taxon>
        <taxon>Burkholderiales</taxon>
        <taxon>Burkholderiaceae</taxon>
        <taxon>Paraburkholderia</taxon>
    </lineage>
</organism>
<evidence type="ECO:0000256" key="6">
    <source>
        <dbReference type="ARBA" id="ARBA00023136"/>
    </source>
</evidence>
<dbReference type="InterPro" id="IPR005828">
    <property type="entry name" value="MFS_sugar_transport-like"/>
</dbReference>
<feature type="transmembrane region" description="Helical" evidence="7">
    <location>
        <begin position="87"/>
        <end position="108"/>
    </location>
</feature>
<feature type="transmembrane region" description="Helical" evidence="7">
    <location>
        <begin position="53"/>
        <end position="75"/>
    </location>
</feature>
<dbReference type="Proteomes" id="UP000295606">
    <property type="component" value="Unassembled WGS sequence"/>
</dbReference>
<keyword evidence="4 7" id="KW-0812">Transmembrane</keyword>
<dbReference type="PANTHER" id="PTHR43045">
    <property type="entry name" value="SHIKIMATE TRANSPORTER"/>
    <property type="match status" value="1"/>
</dbReference>
<dbReference type="GO" id="GO:0005886">
    <property type="term" value="C:plasma membrane"/>
    <property type="evidence" value="ECO:0007669"/>
    <property type="project" value="UniProtKB-SubCell"/>
</dbReference>
<evidence type="ECO:0000259" key="8">
    <source>
        <dbReference type="PROSITE" id="PS50850"/>
    </source>
</evidence>
<dbReference type="InterPro" id="IPR020846">
    <property type="entry name" value="MFS_dom"/>
</dbReference>
<evidence type="ECO:0000313" key="9">
    <source>
        <dbReference type="EMBL" id="TDG03549.1"/>
    </source>
</evidence>
<reference evidence="9 10" key="1">
    <citation type="submission" date="2019-03" db="EMBL/GenBank/DDBJ databases">
        <title>Paraburkholderia sp. isolated from native Mimosa gymnas in Guartela State Park, Brazil.</title>
        <authorList>
            <person name="Paulitsch F."/>
            <person name="Hungria M."/>
            <person name="Delamuta J.R.M."/>
            <person name="Ribeiro R.A."/>
            <person name="Dall'Agnol R."/>
            <person name="Silva J.S.B."/>
        </authorList>
    </citation>
    <scope>NUCLEOTIDE SEQUENCE [LARGE SCALE GENOMIC DNA]</scope>
    <source>
        <strain evidence="9 10">CNPSo 3008</strain>
    </source>
</reference>
<proteinExistence type="predicted"/>
<feature type="domain" description="Major facilitator superfamily (MFS) profile" evidence="8">
    <location>
        <begin position="14"/>
        <end position="114"/>
    </location>
</feature>
<keyword evidence="6 7" id="KW-0472">Membrane</keyword>
<dbReference type="PROSITE" id="PS50850">
    <property type="entry name" value="MFS"/>
    <property type="match status" value="1"/>
</dbReference>
<keyword evidence="3" id="KW-1003">Cell membrane</keyword>
<dbReference type="SUPFAM" id="SSF103473">
    <property type="entry name" value="MFS general substrate transporter"/>
    <property type="match status" value="1"/>
</dbReference>
<evidence type="ECO:0000256" key="1">
    <source>
        <dbReference type="ARBA" id="ARBA00004651"/>
    </source>
</evidence>
<dbReference type="OrthoDB" id="6766492at2"/>
<dbReference type="GO" id="GO:0022857">
    <property type="term" value="F:transmembrane transporter activity"/>
    <property type="evidence" value="ECO:0007669"/>
    <property type="project" value="InterPro"/>
</dbReference>
<evidence type="ECO:0000256" key="3">
    <source>
        <dbReference type="ARBA" id="ARBA00022475"/>
    </source>
</evidence>
<dbReference type="PANTHER" id="PTHR43045:SF2">
    <property type="entry name" value="INNER MEMBRANE METABOLITE TRANSPORT PROTEIN YHJE"/>
    <property type="match status" value="1"/>
</dbReference>
<keyword evidence="2" id="KW-0813">Transport</keyword>
<evidence type="ECO:0000313" key="10">
    <source>
        <dbReference type="Proteomes" id="UP000295606"/>
    </source>
</evidence>
<protein>
    <recommendedName>
        <fullName evidence="8">Major facilitator superfamily (MFS) profile domain-containing protein</fullName>
    </recommendedName>
</protein>
<dbReference type="Pfam" id="PF00083">
    <property type="entry name" value="Sugar_tr"/>
    <property type="match status" value="1"/>
</dbReference>
<dbReference type="AlphaFoldDB" id="A0A4R5L4B3"/>
<evidence type="ECO:0000256" key="5">
    <source>
        <dbReference type="ARBA" id="ARBA00022989"/>
    </source>
</evidence>
<gene>
    <name evidence="9" type="ORF">E1N52_34265</name>
</gene>
<evidence type="ECO:0000256" key="4">
    <source>
        <dbReference type="ARBA" id="ARBA00022692"/>
    </source>
</evidence>